<feature type="domain" description="Glycosyltransferase 2-like" evidence="1">
    <location>
        <begin position="11"/>
        <end position="176"/>
    </location>
</feature>
<dbReference type="InterPro" id="IPR029044">
    <property type="entry name" value="Nucleotide-diphossugar_trans"/>
</dbReference>
<gene>
    <name evidence="2" type="ORF">SAMN05216366_10438</name>
</gene>
<dbReference type="Proteomes" id="UP000182412">
    <property type="component" value="Unassembled WGS sequence"/>
</dbReference>
<dbReference type="PANTHER" id="PTHR22916:SF3">
    <property type="entry name" value="UDP-GLCNAC:BETAGAL BETA-1,3-N-ACETYLGLUCOSAMINYLTRANSFERASE-LIKE PROTEIN 1"/>
    <property type="match status" value="1"/>
</dbReference>
<dbReference type="RefSeq" id="WP_081342420.1">
    <property type="nucleotide sequence ID" value="NZ_FNJQ01000004.1"/>
</dbReference>
<organism evidence="2 3">
    <name type="scientific">Selenomonas ruminantium</name>
    <dbReference type="NCBI Taxonomy" id="971"/>
    <lineage>
        <taxon>Bacteria</taxon>
        <taxon>Bacillati</taxon>
        <taxon>Bacillota</taxon>
        <taxon>Negativicutes</taxon>
        <taxon>Selenomonadales</taxon>
        <taxon>Selenomonadaceae</taxon>
        <taxon>Selenomonas</taxon>
    </lineage>
</organism>
<evidence type="ECO:0000259" key="1">
    <source>
        <dbReference type="Pfam" id="PF00535"/>
    </source>
</evidence>
<dbReference type="Pfam" id="PF00535">
    <property type="entry name" value="Glycos_transf_2"/>
    <property type="match status" value="1"/>
</dbReference>
<dbReference type="GO" id="GO:0016758">
    <property type="term" value="F:hexosyltransferase activity"/>
    <property type="evidence" value="ECO:0007669"/>
    <property type="project" value="UniProtKB-ARBA"/>
</dbReference>
<dbReference type="EMBL" id="FNJQ01000004">
    <property type="protein sequence ID" value="SDO97842.1"/>
    <property type="molecule type" value="Genomic_DNA"/>
</dbReference>
<reference evidence="2 3" key="1">
    <citation type="submission" date="2016-10" db="EMBL/GenBank/DDBJ databases">
        <authorList>
            <person name="de Groot N.N."/>
        </authorList>
    </citation>
    <scope>NUCLEOTIDE SEQUENCE [LARGE SCALE GENOMIC DNA]</scope>
    <source>
        <strain evidence="2 3">S137</strain>
    </source>
</reference>
<evidence type="ECO:0000313" key="2">
    <source>
        <dbReference type="EMBL" id="SDO97842.1"/>
    </source>
</evidence>
<evidence type="ECO:0000313" key="3">
    <source>
        <dbReference type="Proteomes" id="UP000182412"/>
    </source>
</evidence>
<dbReference type="PANTHER" id="PTHR22916">
    <property type="entry name" value="GLYCOSYLTRANSFERASE"/>
    <property type="match status" value="1"/>
</dbReference>
<protein>
    <submittedName>
        <fullName evidence="2">Glycosyl transferase family 2</fullName>
    </submittedName>
</protein>
<accession>A0A1H0NYI2</accession>
<dbReference type="AlphaFoldDB" id="A0A1H0NYI2"/>
<dbReference type="OrthoDB" id="396512at2"/>
<dbReference type="Gene3D" id="3.90.550.10">
    <property type="entry name" value="Spore Coat Polysaccharide Biosynthesis Protein SpsA, Chain A"/>
    <property type="match status" value="1"/>
</dbReference>
<dbReference type="SUPFAM" id="SSF53448">
    <property type="entry name" value="Nucleotide-diphospho-sugar transferases"/>
    <property type="match status" value="1"/>
</dbReference>
<proteinExistence type="predicted"/>
<sequence>MSYMTEKPLVSILIPVYNREDLIRPCIESALEQTYENTEIIVVDNKSTDNTWNVVKEYARNYPKVKAFQNEENIGPVRNWLSCMNHATGKLGKILFSDDLMYETYLEKTVPLLTDNVSLVFSMVEIGEGRGQGNVSYRYKERTCRIESREFLRDSLLSKLGLVSPGAALFRLSDLRKNLRYGDNVIPSPTIYDFDRHGAGPDLWLYLAAAGQYDQVAYVDEVLCLFRAHPGSISIMDSKLQYLDKCYFQARIAYCEERMPEMTEAVLCRRWMKDLKKTKKIISFRKWANSYVQNGMQYEVSVSLVIKSLIEWM</sequence>
<keyword evidence="2" id="KW-0808">Transferase</keyword>
<dbReference type="InterPro" id="IPR001173">
    <property type="entry name" value="Glyco_trans_2-like"/>
</dbReference>
<name>A0A1H0NYI2_SELRU</name>